<comment type="caution">
    <text evidence="1">The sequence shown here is derived from an EMBL/GenBank/DDBJ whole genome shotgun (WGS) entry which is preliminary data.</text>
</comment>
<dbReference type="Proteomes" id="UP000010411">
    <property type="component" value="Unassembled WGS sequence"/>
</dbReference>
<dbReference type="PATRIC" id="fig|698759.3.peg.2180"/>
<evidence type="ECO:0000313" key="1">
    <source>
        <dbReference type="EMBL" id="EKX67252.1"/>
    </source>
</evidence>
<protein>
    <submittedName>
        <fullName evidence="1">Uncharacterized protein</fullName>
    </submittedName>
</protein>
<evidence type="ECO:0000313" key="2">
    <source>
        <dbReference type="Proteomes" id="UP000010411"/>
    </source>
</evidence>
<reference evidence="1 2" key="1">
    <citation type="submission" date="2012-11" db="EMBL/GenBank/DDBJ databases">
        <authorList>
            <person name="Huguet-Tapia J.C."/>
            <person name="Durkin A.S."/>
            <person name="Pettis G.S."/>
            <person name="Badger J.H."/>
        </authorList>
    </citation>
    <scope>NUCLEOTIDE SEQUENCE [LARGE SCALE GENOMIC DNA]</scope>
    <source>
        <strain evidence="1 2">91-03</strain>
    </source>
</reference>
<keyword evidence="2" id="KW-1185">Reference proteome</keyword>
<dbReference type="GeneID" id="301703424"/>
<dbReference type="RefSeq" id="WP_009307494.1">
    <property type="nucleotide sequence ID" value="NZ_AEJC01000162.1"/>
</dbReference>
<dbReference type="EMBL" id="AEJC01000162">
    <property type="protein sequence ID" value="EKX67252.1"/>
    <property type="molecule type" value="Genomic_DNA"/>
</dbReference>
<name>L1L2X8_9ACTN</name>
<organism evidence="1 2">
    <name type="scientific">Streptomyces ipomoeae 91-03</name>
    <dbReference type="NCBI Taxonomy" id="698759"/>
    <lineage>
        <taxon>Bacteria</taxon>
        <taxon>Bacillati</taxon>
        <taxon>Actinomycetota</taxon>
        <taxon>Actinomycetes</taxon>
        <taxon>Kitasatosporales</taxon>
        <taxon>Streptomycetaceae</taxon>
        <taxon>Streptomyces</taxon>
    </lineage>
</organism>
<dbReference type="AlphaFoldDB" id="L1L2X8"/>
<proteinExistence type="predicted"/>
<sequence length="49" mass="5073">MSDFMLCPFVVALGIVGFLIATQAVSPPAVIGAALLLCGGVTVQLRKKR</sequence>
<accession>L1L2X8</accession>
<gene>
    <name evidence="1" type="ORF">STRIP9103_05797</name>
</gene>